<dbReference type="NCBIfam" id="TIGR01003">
    <property type="entry name" value="PTS_HPr_family"/>
    <property type="match status" value="1"/>
</dbReference>
<dbReference type="Proteomes" id="UP001501004">
    <property type="component" value="Unassembled WGS sequence"/>
</dbReference>
<sequence length="103" mass="10717">MNNSIELVEDGAAVSAEVIVGSKSGLHARPAAMVVALAGTLEPPVTLRKPDGTAVNARSIVKVLSQNFCHGDPVVVEATGDGAWESVSQMADLVSRELDHEEP</sequence>
<comment type="caution">
    <text evidence="7">The sequence shown here is derived from an EMBL/GenBank/DDBJ whole genome shotgun (WGS) entry which is preliminary data.</text>
</comment>
<dbReference type="PANTHER" id="PTHR33705:SF2">
    <property type="entry name" value="PHOSPHOCARRIER PROTEIN NPR"/>
    <property type="match status" value="1"/>
</dbReference>
<dbReference type="Pfam" id="PF00381">
    <property type="entry name" value="PTS-HPr"/>
    <property type="match status" value="1"/>
</dbReference>
<dbReference type="PANTHER" id="PTHR33705">
    <property type="entry name" value="PHOSPHOCARRIER PROTEIN HPR"/>
    <property type="match status" value="1"/>
</dbReference>
<comment type="function">
    <text evidence="1">General (non sugar-specific) component of the phosphoenolpyruvate-dependent sugar phosphotransferase system (sugar PTS). This major carbohydrate active-transport system catalyzes the phosphorylation of incoming sugar substrates concomitantly with their translocation across the cell membrane. The phosphoryl group from phosphoenolpyruvate (PEP) is transferred to the phosphoryl carrier protein HPr by enzyme I. Phospho-HPr then transfers it to the PTS EIIA domain.</text>
</comment>
<dbReference type="InterPro" id="IPR000032">
    <property type="entry name" value="HPr-like"/>
</dbReference>
<comment type="subcellular location">
    <subcellularLocation>
        <location evidence="2">Cytoplasm</location>
    </subcellularLocation>
</comment>
<dbReference type="InterPro" id="IPR050399">
    <property type="entry name" value="HPr"/>
</dbReference>
<proteinExistence type="predicted"/>
<dbReference type="SUPFAM" id="SSF55594">
    <property type="entry name" value="HPr-like"/>
    <property type="match status" value="1"/>
</dbReference>
<accession>A0ABP7EXW8</accession>
<evidence type="ECO:0000313" key="8">
    <source>
        <dbReference type="Proteomes" id="UP001501004"/>
    </source>
</evidence>
<keyword evidence="5" id="KW-0598">Phosphotransferase system</keyword>
<dbReference type="Gene3D" id="3.30.1340.10">
    <property type="entry name" value="HPr-like"/>
    <property type="match status" value="1"/>
</dbReference>
<dbReference type="RefSeq" id="WP_344752534.1">
    <property type="nucleotide sequence ID" value="NZ_BAABAE010000001.1"/>
</dbReference>
<dbReference type="CDD" id="cd00367">
    <property type="entry name" value="PTS-HPr_like"/>
    <property type="match status" value="1"/>
</dbReference>
<keyword evidence="4" id="KW-0963">Cytoplasm</keyword>
<evidence type="ECO:0000256" key="5">
    <source>
        <dbReference type="ARBA" id="ARBA00022683"/>
    </source>
</evidence>
<evidence type="ECO:0000313" key="7">
    <source>
        <dbReference type="EMBL" id="GAA3727491.1"/>
    </source>
</evidence>
<reference evidence="8" key="1">
    <citation type="journal article" date="2019" name="Int. J. Syst. Evol. Microbiol.">
        <title>The Global Catalogue of Microorganisms (GCM) 10K type strain sequencing project: providing services to taxonomists for standard genome sequencing and annotation.</title>
        <authorList>
            <consortium name="The Broad Institute Genomics Platform"/>
            <consortium name="The Broad Institute Genome Sequencing Center for Infectious Disease"/>
            <person name="Wu L."/>
            <person name="Ma J."/>
        </authorList>
    </citation>
    <scope>NUCLEOTIDE SEQUENCE [LARGE SCALE GENOMIC DNA]</scope>
    <source>
        <strain evidence="8">JCM 16949</strain>
    </source>
</reference>
<dbReference type="PRINTS" id="PR00107">
    <property type="entry name" value="PHOSPHOCPHPR"/>
</dbReference>
<evidence type="ECO:0000259" key="6">
    <source>
        <dbReference type="PROSITE" id="PS51350"/>
    </source>
</evidence>
<evidence type="ECO:0000256" key="1">
    <source>
        <dbReference type="ARBA" id="ARBA00003681"/>
    </source>
</evidence>
<dbReference type="InterPro" id="IPR001020">
    <property type="entry name" value="PTS_HPr_His_P_site"/>
</dbReference>
<evidence type="ECO:0000256" key="3">
    <source>
        <dbReference type="ARBA" id="ARBA00020422"/>
    </source>
</evidence>
<organism evidence="7 8">
    <name type="scientific">Leifsonella bigeumensis</name>
    <dbReference type="NCBI Taxonomy" id="433643"/>
    <lineage>
        <taxon>Bacteria</taxon>
        <taxon>Bacillati</taxon>
        <taxon>Actinomycetota</taxon>
        <taxon>Actinomycetes</taxon>
        <taxon>Micrococcales</taxon>
        <taxon>Microbacteriaceae</taxon>
        <taxon>Leifsonella</taxon>
    </lineage>
</organism>
<name>A0ABP7EXW8_9MICO</name>
<gene>
    <name evidence="7" type="ORF">GCM10022239_00410</name>
</gene>
<dbReference type="EMBL" id="BAABAE010000001">
    <property type="protein sequence ID" value="GAA3727491.1"/>
    <property type="molecule type" value="Genomic_DNA"/>
</dbReference>
<evidence type="ECO:0000256" key="4">
    <source>
        <dbReference type="ARBA" id="ARBA00022490"/>
    </source>
</evidence>
<protein>
    <recommendedName>
        <fullName evidence="3">Phosphocarrier protein HPr</fullName>
    </recommendedName>
</protein>
<dbReference type="PROSITE" id="PS00369">
    <property type="entry name" value="PTS_HPR_HIS"/>
    <property type="match status" value="1"/>
</dbReference>
<dbReference type="PROSITE" id="PS51350">
    <property type="entry name" value="PTS_HPR_DOM"/>
    <property type="match status" value="1"/>
</dbReference>
<dbReference type="InterPro" id="IPR035895">
    <property type="entry name" value="HPr-like_sf"/>
</dbReference>
<feature type="domain" description="HPr" evidence="6">
    <location>
        <begin position="13"/>
        <end position="101"/>
    </location>
</feature>
<keyword evidence="8" id="KW-1185">Reference proteome</keyword>
<evidence type="ECO:0000256" key="2">
    <source>
        <dbReference type="ARBA" id="ARBA00004496"/>
    </source>
</evidence>